<reference evidence="1" key="1">
    <citation type="journal article" date="2019" name="bioRxiv">
        <title>The Genome of the Zebra Mussel, Dreissena polymorpha: A Resource for Invasive Species Research.</title>
        <authorList>
            <person name="McCartney M.A."/>
            <person name="Auch B."/>
            <person name="Kono T."/>
            <person name="Mallez S."/>
            <person name="Zhang Y."/>
            <person name="Obille A."/>
            <person name="Becker A."/>
            <person name="Abrahante J.E."/>
            <person name="Garbe J."/>
            <person name="Badalamenti J.P."/>
            <person name="Herman A."/>
            <person name="Mangelson H."/>
            <person name="Liachko I."/>
            <person name="Sullivan S."/>
            <person name="Sone E.D."/>
            <person name="Koren S."/>
            <person name="Silverstein K.A.T."/>
            <person name="Beckman K.B."/>
            <person name="Gohl D.M."/>
        </authorList>
    </citation>
    <scope>NUCLEOTIDE SEQUENCE</scope>
    <source>
        <strain evidence="1">Duluth1</strain>
        <tissue evidence="1">Whole animal</tissue>
    </source>
</reference>
<evidence type="ECO:0000313" key="1">
    <source>
        <dbReference type="EMBL" id="KAH3852681.1"/>
    </source>
</evidence>
<accession>A0A9D4L6X4</accession>
<organism evidence="1 2">
    <name type="scientific">Dreissena polymorpha</name>
    <name type="common">Zebra mussel</name>
    <name type="synonym">Mytilus polymorpha</name>
    <dbReference type="NCBI Taxonomy" id="45954"/>
    <lineage>
        <taxon>Eukaryota</taxon>
        <taxon>Metazoa</taxon>
        <taxon>Spiralia</taxon>
        <taxon>Lophotrochozoa</taxon>
        <taxon>Mollusca</taxon>
        <taxon>Bivalvia</taxon>
        <taxon>Autobranchia</taxon>
        <taxon>Heteroconchia</taxon>
        <taxon>Euheterodonta</taxon>
        <taxon>Imparidentia</taxon>
        <taxon>Neoheterodontei</taxon>
        <taxon>Myida</taxon>
        <taxon>Dreissenoidea</taxon>
        <taxon>Dreissenidae</taxon>
        <taxon>Dreissena</taxon>
    </lineage>
</organism>
<comment type="caution">
    <text evidence="1">The sequence shown here is derived from an EMBL/GenBank/DDBJ whole genome shotgun (WGS) entry which is preliminary data.</text>
</comment>
<name>A0A9D4L6X4_DREPO</name>
<dbReference type="Proteomes" id="UP000828390">
    <property type="component" value="Unassembled WGS sequence"/>
</dbReference>
<keyword evidence="2" id="KW-1185">Reference proteome</keyword>
<dbReference type="AlphaFoldDB" id="A0A9D4L6X4"/>
<proteinExistence type="predicted"/>
<evidence type="ECO:0000313" key="2">
    <source>
        <dbReference type="Proteomes" id="UP000828390"/>
    </source>
</evidence>
<dbReference type="EMBL" id="JAIWYP010000003">
    <property type="protein sequence ID" value="KAH3852681.1"/>
    <property type="molecule type" value="Genomic_DNA"/>
</dbReference>
<sequence length="110" mass="12749">MCSQRKWPLQEHSSRLNDFPDHHMLVHSSFQTSLKRKYQILIVGLFGGKSDESLELLLHNVFTKKVATAGTFVTPERLPRSSHASSFLLPNKSQEKISNFDSRPVWWQVR</sequence>
<protein>
    <submittedName>
        <fullName evidence="1">Uncharacterized protein</fullName>
    </submittedName>
</protein>
<reference evidence="1" key="2">
    <citation type="submission" date="2020-11" db="EMBL/GenBank/DDBJ databases">
        <authorList>
            <person name="McCartney M.A."/>
            <person name="Auch B."/>
            <person name="Kono T."/>
            <person name="Mallez S."/>
            <person name="Becker A."/>
            <person name="Gohl D.M."/>
            <person name="Silverstein K.A.T."/>
            <person name="Koren S."/>
            <person name="Bechman K.B."/>
            <person name="Herman A."/>
            <person name="Abrahante J.E."/>
            <person name="Garbe J."/>
        </authorList>
    </citation>
    <scope>NUCLEOTIDE SEQUENCE</scope>
    <source>
        <strain evidence="1">Duluth1</strain>
        <tissue evidence="1">Whole animal</tissue>
    </source>
</reference>
<gene>
    <name evidence="1" type="ORF">DPMN_095194</name>
</gene>